<reference evidence="1 2" key="1">
    <citation type="submission" date="2018-06" db="EMBL/GenBank/DDBJ databases">
        <authorList>
            <consortium name="Pathogen Informatics"/>
            <person name="Doyle S."/>
        </authorList>
    </citation>
    <scope>NUCLEOTIDE SEQUENCE [LARGE SCALE GENOMIC DNA]</scope>
    <source>
        <strain evidence="1 2">NCTC10526</strain>
    </source>
</reference>
<sequence length="71" mass="8026">MGFEGTEYIDKEFKEMRECGIDPFMGDTGGSTVKALCMEKKGWVNTAGPTCERDVYKDNPACDDWKKAHKQ</sequence>
<organism evidence="1 2">
    <name type="scientific">Psychrobacter phenylpyruvicus</name>
    <dbReference type="NCBI Taxonomy" id="29432"/>
    <lineage>
        <taxon>Bacteria</taxon>
        <taxon>Pseudomonadati</taxon>
        <taxon>Pseudomonadota</taxon>
        <taxon>Gammaproteobacteria</taxon>
        <taxon>Moraxellales</taxon>
        <taxon>Moraxellaceae</taxon>
        <taxon>Psychrobacter</taxon>
    </lineage>
</organism>
<evidence type="ECO:0000313" key="2">
    <source>
        <dbReference type="Proteomes" id="UP000254123"/>
    </source>
</evidence>
<proteinExistence type="predicted"/>
<dbReference type="Proteomes" id="UP000254123">
    <property type="component" value="Unassembled WGS sequence"/>
</dbReference>
<protein>
    <submittedName>
        <fullName evidence="1">Uncharacterized protein</fullName>
    </submittedName>
</protein>
<name>A0A379LJA1_9GAMM</name>
<gene>
    <name evidence="1" type="ORF">NCTC10526_00963</name>
</gene>
<dbReference type="EMBL" id="UGVC01000001">
    <property type="protein sequence ID" value="SUD90623.1"/>
    <property type="molecule type" value="Genomic_DNA"/>
</dbReference>
<accession>A0A379LJA1</accession>
<keyword evidence="2" id="KW-1185">Reference proteome</keyword>
<evidence type="ECO:0000313" key="1">
    <source>
        <dbReference type="EMBL" id="SUD90623.1"/>
    </source>
</evidence>
<dbReference type="AlphaFoldDB" id="A0A379LJA1"/>